<sequence length="69" mass="7373">MNVNKNSFKDLSDLEMRKISGGGDSIFYKLGQAGHKAWCYVKDAWADFRATPSSGHGGVTGIGNHGATN</sequence>
<dbReference type="Proteomes" id="UP000192333">
    <property type="component" value="Chromosome I"/>
</dbReference>
<dbReference type="EMBL" id="LT838813">
    <property type="protein sequence ID" value="SMD43986.1"/>
    <property type="molecule type" value="Genomic_DNA"/>
</dbReference>
<accession>A0A1W2H662</accession>
<dbReference type="AlphaFoldDB" id="A0A1W2H662"/>
<keyword evidence="2" id="KW-1185">Reference proteome</keyword>
<dbReference type="OrthoDB" id="10006089at2"/>
<protein>
    <submittedName>
        <fullName evidence="1">Uncharacterized protein</fullName>
    </submittedName>
</protein>
<proteinExistence type="predicted"/>
<name>A0A1W2H662_9BACT</name>
<dbReference type="RefSeq" id="WP_084120831.1">
    <property type="nucleotide sequence ID" value="NZ_LT838813.1"/>
</dbReference>
<evidence type="ECO:0000313" key="1">
    <source>
        <dbReference type="EMBL" id="SMD43986.1"/>
    </source>
</evidence>
<organism evidence="1 2">
    <name type="scientific">Aquiflexum balticum DSM 16537</name>
    <dbReference type="NCBI Taxonomy" id="758820"/>
    <lineage>
        <taxon>Bacteria</taxon>
        <taxon>Pseudomonadati</taxon>
        <taxon>Bacteroidota</taxon>
        <taxon>Cytophagia</taxon>
        <taxon>Cytophagales</taxon>
        <taxon>Cyclobacteriaceae</taxon>
        <taxon>Aquiflexum</taxon>
    </lineage>
</organism>
<gene>
    <name evidence="1" type="ORF">SAMN00777080_2600</name>
</gene>
<reference evidence="2" key="1">
    <citation type="submission" date="2017-04" db="EMBL/GenBank/DDBJ databases">
        <authorList>
            <person name="Varghese N."/>
            <person name="Submissions S."/>
        </authorList>
    </citation>
    <scope>NUCLEOTIDE SEQUENCE [LARGE SCALE GENOMIC DNA]</scope>
    <source>
        <strain evidence="2">DSM 16537</strain>
    </source>
</reference>
<dbReference type="STRING" id="758820.SAMN00777080_2600"/>
<evidence type="ECO:0000313" key="2">
    <source>
        <dbReference type="Proteomes" id="UP000192333"/>
    </source>
</evidence>